<evidence type="ECO:0000256" key="6">
    <source>
        <dbReference type="ARBA" id="ARBA00023242"/>
    </source>
</evidence>
<evidence type="ECO:0000313" key="14">
    <source>
        <dbReference type="RefSeq" id="XP_021844649.2"/>
    </source>
</evidence>
<dbReference type="Gene3D" id="1.10.10.60">
    <property type="entry name" value="Homeodomain-like"/>
    <property type="match status" value="1"/>
</dbReference>
<evidence type="ECO:0000256" key="7">
    <source>
        <dbReference type="ARBA" id="ARBA00025748"/>
    </source>
</evidence>
<dbReference type="KEGG" id="soe:110784498"/>
<evidence type="ECO:0000259" key="12">
    <source>
        <dbReference type="PROSITE" id="PS50071"/>
    </source>
</evidence>
<evidence type="ECO:0000256" key="1">
    <source>
        <dbReference type="ARBA" id="ARBA00004123"/>
    </source>
</evidence>
<dbReference type="GO" id="GO:0043565">
    <property type="term" value="F:sequence-specific DNA binding"/>
    <property type="evidence" value="ECO:0000318"/>
    <property type="project" value="GO_Central"/>
</dbReference>
<dbReference type="InterPro" id="IPR017970">
    <property type="entry name" value="Homeobox_CS"/>
</dbReference>
<evidence type="ECO:0000256" key="3">
    <source>
        <dbReference type="ARBA" id="ARBA00023125"/>
    </source>
</evidence>
<dbReference type="RefSeq" id="XP_021844649.2">
    <property type="nucleotide sequence ID" value="XM_021988957.2"/>
</dbReference>
<evidence type="ECO:0000256" key="9">
    <source>
        <dbReference type="RuleBase" id="RU000682"/>
    </source>
</evidence>
<dbReference type="GO" id="GO:0045893">
    <property type="term" value="P:positive regulation of DNA-templated transcription"/>
    <property type="evidence" value="ECO:0000318"/>
    <property type="project" value="GO_Central"/>
</dbReference>
<accession>A0A9R0I8J9</accession>
<sequence length="329" mass="37147">MEGGGGFGGCHDMISLLENSNNTSLWHPSSSAHHANVMNFDHEPQLGRIANPKMNICDGILGRRTDAEDAGGENSKNSEKKRRLTVQQANFLEESFELDNRLEPERKENLAKQSGLQPRQVAVWFQNRRARYKTKQIEKEFDSLKANHDNLMVDNKALKIHNDSLHKENDNLKIELEVLRKKLAQYEENEIYLDPDNITQTYEPPTNMVTGQDGVVLQGMKQVEGASSGKSDVFDYESPHCVDGNQSTAPLENCSTLIRDPDDNLSDFAQDEHLMMTRTLLLPQTPPTFNNFLNVAADDDNSNNYNYDPNAANSNNLSLGFDQTFWSWG</sequence>
<evidence type="ECO:0000256" key="11">
    <source>
        <dbReference type="SAM" id="Coils"/>
    </source>
</evidence>
<keyword evidence="4 8" id="KW-0371">Homeobox</keyword>
<dbReference type="InterPro" id="IPR009057">
    <property type="entry name" value="Homeodomain-like_sf"/>
</dbReference>
<feature type="coiled-coil region" evidence="11">
    <location>
        <begin position="155"/>
        <end position="189"/>
    </location>
</feature>
<dbReference type="InterPro" id="IPR001356">
    <property type="entry name" value="HD"/>
</dbReference>
<dbReference type="Pfam" id="PF00046">
    <property type="entry name" value="Homeodomain"/>
    <property type="match status" value="1"/>
</dbReference>
<evidence type="ECO:0000256" key="8">
    <source>
        <dbReference type="PROSITE-ProRule" id="PRU00108"/>
    </source>
</evidence>
<dbReference type="GO" id="GO:0005634">
    <property type="term" value="C:nucleus"/>
    <property type="evidence" value="ECO:0000318"/>
    <property type="project" value="GO_Central"/>
</dbReference>
<keyword evidence="13" id="KW-1185">Reference proteome</keyword>
<dbReference type="Pfam" id="PF02183">
    <property type="entry name" value="HALZ"/>
    <property type="match status" value="1"/>
</dbReference>
<keyword evidence="11" id="KW-0175">Coiled coil</keyword>
<keyword evidence="3 8" id="KW-0238">DNA-binding</keyword>
<evidence type="ECO:0000256" key="4">
    <source>
        <dbReference type="ARBA" id="ARBA00023155"/>
    </source>
</evidence>
<feature type="domain" description="Homeobox" evidence="12">
    <location>
        <begin position="75"/>
        <end position="135"/>
    </location>
</feature>
<dbReference type="CDD" id="cd00086">
    <property type="entry name" value="homeodomain"/>
    <property type="match status" value="1"/>
</dbReference>
<dbReference type="SMART" id="SM00389">
    <property type="entry name" value="HOX"/>
    <property type="match status" value="1"/>
</dbReference>
<keyword evidence="6 8" id="KW-0539">Nucleus</keyword>
<keyword evidence="5 10" id="KW-0804">Transcription</keyword>
<dbReference type="PROSITE" id="PS50071">
    <property type="entry name" value="HOMEOBOX_2"/>
    <property type="match status" value="1"/>
</dbReference>
<dbReference type="Proteomes" id="UP000813463">
    <property type="component" value="Chromosome 1"/>
</dbReference>
<reference evidence="14" key="2">
    <citation type="submission" date="2025-08" db="UniProtKB">
        <authorList>
            <consortium name="RefSeq"/>
        </authorList>
    </citation>
    <scope>IDENTIFICATION</scope>
    <source>
        <tissue evidence="14">Leaf</tissue>
    </source>
</reference>
<reference evidence="13" key="1">
    <citation type="journal article" date="2021" name="Nat. Commun.">
        <title>Genomic analyses provide insights into spinach domestication and the genetic basis of agronomic traits.</title>
        <authorList>
            <person name="Cai X."/>
            <person name="Sun X."/>
            <person name="Xu C."/>
            <person name="Sun H."/>
            <person name="Wang X."/>
            <person name="Ge C."/>
            <person name="Zhang Z."/>
            <person name="Wang Q."/>
            <person name="Fei Z."/>
            <person name="Jiao C."/>
            <person name="Wang Q."/>
        </authorList>
    </citation>
    <scope>NUCLEOTIDE SEQUENCE [LARGE SCALE GENOMIC DNA]</scope>
    <source>
        <strain evidence="13">cv. Varoflay</strain>
    </source>
</reference>
<dbReference type="InterPro" id="IPR045224">
    <property type="entry name" value="HDZip_class_I_plant"/>
</dbReference>
<organism evidence="13 14">
    <name type="scientific">Spinacia oleracea</name>
    <name type="common">Spinach</name>
    <dbReference type="NCBI Taxonomy" id="3562"/>
    <lineage>
        <taxon>Eukaryota</taxon>
        <taxon>Viridiplantae</taxon>
        <taxon>Streptophyta</taxon>
        <taxon>Embryophyta</taxon>
        <taxon>Tracheophyta</taxon>
        <taxon>Spermatophyta</taxon>
        <taxon>Magnoliopsida</taxon>
        <taxon>eudicotyledons</taxon>
        <taxon>Gunneridae</taxon>
        <taxon>Pentapetalae</taxon>
        <taxon>Caryophyllales</taxon>
        <taxon>Chenopodiaceae</taxon>
        <taxon>Chenopodioideae</taxon>
        <taxon>Anserineae</taxon>
        <taxon>Spinacia</taxon>
    </lineage>
</organism>
<evidence type="ECO:0000256" key="10">
    <source>
        <dbReference type="RuleBase" id="RU369038"/>
    </source>
</evidence>
<evidence type="ECO:0000256" key="2">
    <source>
        <dbReference type="ARBA" id="ARBA00023015"/>
    </source>
</evidence>
<dbReference type="PANTHER" id="PTHR24326:SF606">
    <property type="entry name" value="HOMEOBOX-LEUCINE ZIPPER PROTEIN ATHB-54"/>
    <property type="match status" value="1"/>
</dbReference>
<evidence type="ECO:0000256" key="5">
    <source>
        <dbReference type="ARBA" id="ARBA00023163"/>
    </source>
</evidence>
<name>A0A9R0I8J9_SPIOL</name>
<feature type="DNA-binding region" description="Homeobox" evidence="8">
    <location>
        <begin position="77"/>
        <end position="136"/>
    </location>
</feature>
<dbReference type="PANTHER" id="PTHR24326">
    <property type="entry name" value="HOMEOBOX-LEUCINE ZIPPER PROTEIN"/>
    <property type="match status" value="1"/>
</dbReference>
<comment type="subcellular location">
    <subcellularLocation>
        <location evidence="1 8 9">Nucleus</location>
    </subcellularLocation>
</comment>
<keyword evidence="2 10" id="KW-0805">Transcription regulation</keyword>
<proteinExistence type="inferred from homology"/>
<protein>
    <recommendedName>
        <fullName evidence="10">Homeobox-leucine zipper protein</fullName>
    </recommendedName>
    <alternativeName>
        <fullName evidence="10">HD-ZIP protein</fullName>
    </alternativeName>
    <alternativeName>
        <fullName evidence="10">Homeodomain transcription factor</fullName>
    </alternativeName>
</protein>
<dbReference type="SUPFAM" id="SSF46689">
    <property type="entry name" value="Homeodomain-like"/>
    <property type="match status" value="1"/>
</dbReference>
<dbReference type="PROSITE" id="PS00027">
    <property type="entry name" value="HOMEOBOX_1"/>
    <property type="match status" value="1"/>
</dbReference>
<comment type="similarity">
    <text evidence="7 10">Belongs to the HD-ZIP homeobox family. Class I subfamily.</text>
</comment>
<gene>
    <name evidence="14" type="primary">LOC110784498</name>
</gene>
<dbReference type="AlphaFoldDB" id="A0A9R0I8J9"/>
<dbReference type="InterPro" id="IPR003106">
    <property type="entry name" value="Leu_zip_homeo"/>
</dbReference>
<dbReference type="GeneID" id="110784498"/>
<dbReference type="GO" id="GO:0000981">
    <property type="term" value="F:DNA-binding transcription factor activity, RNA polymerase II-specific"/>
    <property type="evidence" value="ECO:0007669"/>
    <property type="project" value="UniProtKB-UniRule"/>
</dbReference>
<evidence type="ECO:0000313" key="13">
    <source>
        <dbReference type="Proteomes" id="UP000813463"/>
    </source>
</evidence>
<comment type="function">
    <text evidence="10">Transcription factor.</text>
</comment>